<feature type="region of interest" description="Disordered" evidence="1">
    <location>
        <begin position="1"/>
        <end position="47"/>
    </location>
</feature>
<feature type="compositionally biased region" description="Low complexity" evidence="1">
    <location>
        <begin position="129"/>
        <end position="138"/>
    </location>
</feature>
<organism evidence="4">
    <name type="scientific">Anisakis simplex</name>
    <name type="common">Herring worm</name>
    <dbReference type="NCBI Taxonomy" id="6269"/>
    <lineage>
        <taxon>Eukaryota</taxon>
        <taxon>Metazoa</taxon>
        <taxon>Ecdysozoa</taxon>
        <taxon>Nematoda</taxon>
        <taxon>Chromadorea</taxon>
        <taxon>Rhabditida</taxon>
        <taxon>Spirurina</taxon>
        <taxon>Ascaridomorpha</taxon>
        <taxon>Ascaridoidea</taxon>
        <taxon>Anisakidae</taxon>
        <taxon>Anisakis</taxon>
        <taxon>Anisakis simplex complex</taxon>
    </lineage>
</organism>
<sequence length="271" mass="29535">MGSIAPQQQLSAPPTPTQQTGQLVPGGGQLLSPPMNGGAAGVRAPPPYTQVVSAANGQLTPSTYHSRPTSLPLQQQTQHQFLNTNGNGNYNGNFNASASNGSVVMPYVQPSGKIDTEQSQNCSGPPTPSSGRPGSSASMDCTQVRPKQIRKRRRDGDSGNGNNSVDEDQFVRTPMMGDVYASQLTTQLERDVYDIVDHLLTQVVIMVDGAEVARKSGMLKRLLESHPAKPYNNHRNAYSAGYEGHGWFHWIFFFEGNFWDFDFNSSDFIEK</sequence>
<keyword evidence="3" id="KW-1185">Reference proteome</keyword>
<dbReference type="AlphaFoldDB" id="A0A0M3J8F6"/>
<evidence type="ECO:0000313" key="4">
    <source>
        <dbReference type="WBParaSite" id="ASIM_0000385901-mRNA-1"/>
    </source>
</evidence>
<feature type="compositionally biased region" description="Polar residues" evidence="1">
    <location>
        <begin position="1"/>
        <end position="22"/>
    </location>
</feature>
<feature type="compositionally biased region" description="Low complexity" evidence="1">
    <location>
        <begin position="83"/>
        <end position="102"/>
    </location>
</feature>
<feature type="region of interest" description="Disordered" evidence="1">
    <location>
        <begin position="81"/>
        <end position="169"/>
    </location>
</feature>
<dbReference type="Proteomes" id="UP000267096">
    <property type="component" value="Unassembled WGS sequence"/>
</dbReference>
<dbReference type="WBParaSite" id="ASIM_0000385901-mRNA-1">
    <property type="protein sequence ID" value="ASIM_0000385901-mRNA-1"/>
    <property type="gene ID" value="ASIM_0000385901"/>
</dbReference>
<gene>
    <name evidence="2" type="ORF">ASIM_LOCUS3688</name>
</gene>
<proteinExistence type="predicted"/>
<evidence type="ECO:0000256" key="1">
    <source>
        <dbReference type="SAM" id="MobiDB-lite"/>
    </source>
</evidence>
<evidence type="ECO:0000313" key="3">
    <source>
        <dbReference type="Proteomes" id="UP000267096"/>
    </source>
</evidence>
<protein>
    <submittedName>
        <fullName evidence="4">Trithorax group protein osa</fullName>
    </submittedName>
</protein>
<reference evidence="2 3" key="2">
    <citation type="submission" date="2018-11" db="EMBL/GenBank/DDBJ databases">
        <authorList>
            <consortium name="Pathogen Informatics"/>
        </authorList>
    </citation>
    <scope>NUCLEOTIDE SEQUENCE [LARGE SCALE GENOMIC DNA]</scope>
</reference>
<evidence type="ECO:0000313" key="2">
    <source>
        <dbReference type="EMBL" id="VDK22104.1"/>
    </source>
</evidence>
<name>A0A0M3J8F6_ANISI</name>
<accession>A0A0M3J8F6</accession>
<reference evidence="4" key="1">
    <citation type="submission" date="2017-02" db="UniProtKB">
        <authorList>
            <consortium name="WormBaseParasite"/>
        </authorList>
    </citation>
    <scope>IDENTIFICATION</scope>
</reference>
<dbReference type="EMBL" id="UYRR01005902">
    <property type="protein sequence ID" value="VDK22104.1"/>
    <property type="molecule type" value="Genomic_DNA"/>
</dbReference>